<sequence length="320" mass="36285">MKTRLSILILLLIVNLSCKKESQKTTEQSDFKNEVYSGPIIDMHIHAYNGQTGGMMFGMNHPNPLKNETYKGVKTPEEQKTETFKKFSEHNIVLALTSDGELWDEGESDKILISGRNMPLDSLRKMAKNGKLSAIGELNPFYGGITADHESQKPYFDLAEELNLPVGFHIMPGGPPGGIYYMGMDKVRVKNANPKQLEEVLVSHPKMKVYIMHGGWPYLEDMKAMMYAHPQLYIDIAAIDWILPEVEFQNFLKGLVDSGFGKRIMFGSDQMVWPETIDIAVDAVNTADFLTMNQKEDIFFNNAARFLNLSEDKIKEYKSE</sequence>
<comment type="caution">
    <text evidence="3">The sequence shown here is derived from an EMBL/GenBank/DDBJ whole genome shotgun (WGS) entry which is preliminary data.</text>
</comment>
<dbReference type="GO" id="GO:0016787">
    <property type="term" value="F:hydrolase activity"/>
    <property type="evidence" value="ECO:0007669"/>
    <property type="project" value="InterPro"/>
</dbReference>
<feature type="domain" description="Amidohydrolase-related" evidence="2">
    <location>
        <begin position="121"/>
        <end position="309"/>
    </location>
</feature>
<dbReference type="PANTHER" id="PTHR21240">
    <property type="entry name" value="2-AMINO-3-CARBOXYLMUCONATE-6-SEMIALDEHYDE DECARBOXYLASE"/>
    <property type="match status" value="1"/>
</dbReference>
<dbReference type="Gene3D" id="3.20.20.140">
    <property type="entry name" value="Metal-dependent hydrolases"/>
    <property type="match status" value="1"/>
</dbReference>
<evidence type="ECO:0000313" key="3">
    <source>
        <dbReference type="EMBL" id="OZV70968.1"/>
    </source>
</evidence>
<keyword evidence="4" id="KW-1185">Reference proteome</keyword>
<dbReference type="InterPro" id="IPR006680">
    <property type="entry name" value="Amidohydro-rel"/>
</dbReference>
<dbReference type="InterPro" id="IPR032465">
    <property type="entry name" value="ACMSD"/>
</dbReference>
<reference evidence="3 4" key="1">
    <citation type="submission" date="2017-05" db="EMBL/GenBank/DDBJ databases">
        <title>The draft genome sequence of Idiomarina salinarum WNB302.</title>
        <authorList>
            <person name="Sun Y."/>
            <person name="Chen B."/>
            <person name="Du Z."/>
        </authorList>
    </citation>
    <scope>NUCLEOTIDE SEQUENCE [LARGE SCALE GENOMIC DNA]</scope>
    <source>
        <strain evidence="3 4">WNB302</strain>
    </source>
</reference>
<evidence type="ECO:0000259" key="2">
    <source>
        <dbReference type="Pfam" id="PF04909"/>
    </source>
</evidence>
<evidence type="ECO:0000313" key="4">
    <source>
        <dbReference type="Proteomes" id="UP000216840"/>
    </source>
</evidence>
<proteinExistence type="predicted"/>
<dbReference type="GO" id="GO:0016831">
    <property type="term" value="F:carboxy-lyase activity"/>
    <property type="evidence" value="ECO:0007669"/>
    <property type="project" value="InterPro"/>
</dbReference>
<dbReference type="RefSeq" id="WP_094967042.1">
    <property type="nucleotide sequence ID" value="NZ_NGJN01000001.1"/>
</dbReference>
<organism evidence="3 4">
    <name type="scientific">Winogradskyella aurantia</name>
    <dbReference type="NCBI Taxonomy" id="1915063"/>
    <lineage>
        <taxon>Bacteria</taxon>
        <taxon>Pseudomonadati</taxon>
        <taxon>Bacteroidota</taxon>
        <taxon>Flavobacteriia</taxon>
        <taxon>Flavobacteriales</taxon>
        <taxon>Flavobacteriaceae</taxon>
        <taxon>Winogradskyella</taxon>
    </lineage>
</organism>
<keyword evidence="1" id="KW-0456">Lyase</keyword>
<name>A0A265V072_9FLAO</name>
<dbReference type="InterPro" id="IPR032466">
    <property type="entry name" value="Metal_Hydrolase"/>
</dbReference>
<accession>A0A265V072</accession>
<gene>
    <name evidence="3" type="ORF">CA834_02305</name>
</gene>
<protein>
    <recommendedName>
        <fullName evidence="2">Amidohydrolase-related domain-containing protein</fullName>
    </recommendedName>
</protein>
<dbReference type="Pfam" id="PF04909">
    <property type="entry name" value="Amidohydro_2"/>
    <property type="match status" value="1"/>
</dbReference>
<dbReference type="SUPFAM" id="SSF51556">
    <property type="entry name" value="Metallo-dependent hydrolases"/>
    <property type="match status" value="1"/>
</dbReference>
<dbReference type="EMBL" id="NGJN01000001">
    <property type="protein sequence ID" value="OZV70968.1"/>
    <property type="molecule type" value="Genomic_DNA"/>
</dbReference>
<dbReference type="OrthoDB" id="5450317at2"/>
<dbReference type="AlphaFoldDB" id="A0A265V072"/>
<dbReference type="Proteomes" id="UP000216840">
    <property type="component" value="Unassembled WGS sequence"/>
</dbReference>
<evidence type="ECO:0000256" key="1">
    <source>
        <dbReference type="ARBA" id="ARBA00023239"/>
    </source>
</evidence>